<protein>
    <submittedName>
        <fullName evidence="2">Beta-lactamase</fullName>
    </submittedName>
</protein>
<dbReference type="PANTHER" id="PTHR43283">
    <property type="entry name" value="BETA-LACTAMASE-RELATED"/>
    <property type="match status" value="1"/>
</dbReference>
<evidence type="ECO:0000313" key="2">
    <source>
        <dbReference type="EMBL" id="GAL92006.1"/>
    </source>
</evidence>
<sequence>MLPLFSFPSAVKITANDGQAYSAFLSRFTRRQHTLAKKVKEDSRFDDTIRLNSSTDVASSENRGYGSIKKNTLISILFSLLFYHCLELALLQPVYAGCQEAREYSRKYQGTSLLVMYDGKIVCEAYDNGGAANQPVELASGTKSFTGIIAASAVQDGLLQFDEKVARTIKEWQGNRIKEKVTIRQLLNLTSGIQTPKAAGNRASINISYQQSIAMPVLDEPGTKFAYGQVPFQIFGAVMLRKLKGEDPVSYLKRRILSPIGIKIGGWRKAADGHSFMAHGAQLTARNWALYGEFIRQMGVWRGQKYLESSLLKECFEGSKVNPAYGLSWWLNRDMPDSMRAMITPLIRGTDVRPISGLFPPDLVFAAGVGAQRLYISRLEKLVVVRQSKGIRDSLLNRRRSGFSDRKFWQALKS</sequence>
<dbReference type="PANTHER" id="PTHR43283:SF7">
    <property type="entry name" value="BETA-LACTAMASE-RELATED DOMAIN-CONTAINING PROTEIN"/>
    <property type="match status" value="1"/>
</dbReference>
<evidence type="ECO:0000259" key="1">
    <source>
        <dbReference type="Pfam" id="PF00144"/>
    </source>
</evidence>
<dbReference type="RefSeq" id="WP_052426684.1">
    <property type="nucleotide sequence ID" value="NZ_BBPA01000018.1"/>
</dbReference>
<dbReference type="Proteomes" id="UP000030321">
    <property type="component" value="Unassembled WGS sequence"/>
</dbReference>
<dbReference type="InterPro" id="IPR001466">
    <property type="entry name" value="Beta-lactam-related"/>
</dbReference>
<dbReference type="AlphaFoldDB" id="A0A0A1VRU4"/>
<organism evidence="2 3">
    <name type="scientific">Microcystis aeruginosa NIES-44</name>
    <dbReference type="NCBI Taxonomy" id="449439"/>
    <lineage>
        <taxon>Bacteria</taxon>
        <taxon>Bacillati</taxon>
        <taxon>Cyanobacteriota</taxon>
        <taxon>Cyanophyceae</taxon>
        <taxon>Oscillatoriophycideae</taxon>
        <taxon>Chroococcales</taxon>
        <taxon>Microcystaceae</taxon>
        <taxon>Microcystis</taxon>
    </lineage>
</organism>
<dbReference type="InterPro" id="IPR050789">
    <property type="entry name" value="Diverse_Enzym_Activities"/>
</dbReference>
<feature type="domain" description="Beta-lactamase-related" evidence="1">
    <location>
        <begin position="105"/>
        <end position="285"/>
    </location>
</feature>
<dbReference type="Pfam" id="PF00144">
    <property type="entry name" value="Beta-lactamase"/>
    <property type="match status" value="1"/>
</dbReference>
<reference evidence="3" key="1">
    <citation type="journal article" date="2015" name="Genome">
        <title>Whole Genome Sequence of the Non-Microcystin-Producing Microcystis aeruginosa Strain NIES-44.</title>
        <authorList>
            <person name="Okano K."/>
            <person name="Miyata N."/>
            <person name="Ozaki Y."/>
        </authorList>
    </citation>
    <scope>NUCLEOTIDE SEQUENCE [LARGE SCALE GENOMIC DNA]</scope>
    <source>
        <strain evidence="3">NIES-44</strain>
    </source>
</reference>
<accession>A0A0A1VRU4</accession>
<dbReference type="InterPro" id="IPR012338">
    <property type="entry name" value="Beta-lactam/transpept-like"/>
</dbReference>
<gene>
    <name evidence="2" type="ORF">N44_00294</name>
</gene>
<name>A0A0A1VRU4_MICAE</name>
<dbReference type="EMBL" id="BBPA01000018">
    <property type="protein sequence ID" value="GAL92006.1"/>
    <property type="molecule type" value="Genomic_DNA"/>
</dbReference>
<evidence type="ECO:0000313" key="3">
    <source>
        <dbReference type="Proteomes" id="UP000030321"/>
    </source>
</evidence>
<comment type="caution">
    <text evidence="2">The sequence shown here is derived from an EMBL/GenBank/DDBJ whole genome shotgun (WGS) entry which is preliminary data.</text>
</comment>
<proteinExistence type="predicted"/>
<dbReference type="SUPFAM" id="SSF56601">
    <property type="entry name" value="beta-lactamase/transpeptidase-like"/>
    <property type="match status" value="1"/>
</dbReference>
<dbReference type="Gene3D" id="3.40.710.10">
    <property type="entry name" value="DD-peptidase/beta-lactamase superfamily"/>
    <property type="match status" value="1"/>
</dbReference>